<dbReference type="GO" id="GO:0003700">
    <property type="term" value="F:DNA-binding transcription factor activity"/>
    <property type="evidence" value="ECO:0007669"/>
    <property type="project" value="TreeGrafter"/>
</dbReference>
<feature type="domain" description="Cyclic nucleotide-binding" evidence="1">
    <location>
        <begin position="15"/>
        <end position="115"/>
    </location>
</feature>
<proteinExistence type="predicted"/>
<dbReference type="PANTHER" id="PTHR24567">
    <property type="entry name" value="CRP FAMILY TRANSCRIPTIONAL REGULATORY PROTEIN"/>
    <property type="match status" value="1"/>
</dbReference>
<reference evidence="2" key="1">
    <citation type="submission" date="2020-09" db="EMBL/GenBank/DDBJ databases">
        <title>Taishania pollutisoli gen. nov., sp. nov., Isolated from Tetrabromobisphenol A-Contaminated Soil.</title>
        <authorList>
            <person name="Chen Q."/>
        </authorList>
    </citation>
    <scope>NUCLEOTIDE SEQUENCE</scope>
    <source>
        <strain evidence="2">CZZ-1</strain>
    </source>
</reference>
<dbReference type="PANTHER" id="PTHR24567:SF76">
    <property type="entry name" value="CYCLIC NUCLEOTIDE-BINDING DOMAIN PROTEIN"/>
    <property type="match status" value="1"/>
</dbReference>
<dbReference type="InterPro" id="IPR000595">
    <property type="entry name" value="cNMP-bd_dom"/>
</dbReference>
<evidence type="ECO:0000313" key="3">
    <source>
        <dbReference type="Proteomes" id="UP000652681"/>
    </source>
</evidence>
<dbReference type="EMBL" id="JACVEL010000006">
    <property type="protein sequence ID" value="MBC9812917.1"/>
    <property type="molecule type" value="Genomic_DNA"/>
</dbReference>
<gene>
    <name evidence="2" type="ORF">H9Y05_10590</name>
</gene>
<keyword evidence="3" id="KW-1185">Reference proteome</keyword>
<dbReference type="SUPFAM" id="SSF51206">
    <property type="entry name" value="cAMP-binding domain-like"/>
    <property type="match status" value="1"/>
</dbReference>
<dbReference type="InterPro" id="IPR018490">
    <property type="entry name" value="cNMP-bd_dom_sf"/>
</dbReference>
<sequence>MNKELLCQIYSHPLIGETELEKIIQAHRKVSFKKGAFILEEGEVSNSYLILENGLMRSFAHNYNGTDITTDFFSNQEIVIEVLSLFQRIPSRENIRALTDCDCWEIKFDTFQELFHSIPGFSEWGRLWMTNRLFHFKQRSVEMVTISAKDRYLQLIKEKPQIVLQSPLKYIAGYLGITDTSFSRIRKEISQEH</sequence>
<evidence type="ECO:0000259" key="1">
    <source>
        <dbReference type="PROSITE" id="PS50042"/>
    </source>
</evidence>
<dbReference type="GO" id="GO:0005829">
    <property type="term" value="C:cytosol"/>
    <property type="evidence" value="ECO:0007669"/>
    <property type="project" value="TreeGrafter"/>
</dbReference>
<dbReference type="InterPro" id="IPR014710">
    <property type="entry name" value="RmlC-like_jellyroll"/>
</dbReference>
<dbReference type="Gene3D" id="2.60.120.10">
    <property type="entry name" value="Jelly Rolls"/>
    <property type="match status" value="1"/>
</dbReference>
<organism evidence="2 3">
    <name type="scientific">Taishania pollutisoli</name>
    <dbReference type="NCBI Taxonomy" id="2766479"/>
    <lineage>
        <taxon>Bacteria</taxon>
        <taxon>Pseudomonadati</taxon>
        <taxon>Bacteroidota</taxon>
        <taxon>Flavobacteriia</taxon>
        <taxon>Flavobacteriales</taxon>
        <taxon>Crocinitomicaceae</taxon>
        <taxon>Taishania</taxon>
    </lineage>
</organism>
<dbReference type="PROSITE" id="PS50042">
    <property type="entry name" value="CNMP_BINDING_3"/>
    <property type="match status" value="1"/>
</dbReference>
<evidence type="ECO:0000313" key="2">
    <source>
        <dbReference type="EMBL" id="MBC9812917.1"/>
    </source>
</evidence>
<dbReference type="SMART" id="SM00100">
    <property type="entry name" value="cNMP"/>
    <property type="match status" value="1"/>
</dbReference>
<protein>
    <submittedName>
        <fullName evidence="2">Crp/Fnr family transcriptional regulator</fullName>
    </submittedName>
</protein>
<comment type="caution">
    <text evidence="2">The sequence shown here is derived from an EMBL/GenBank/DDBJ whole genome shotgun (WGS) entry which is preliminary data.</text>
</comment>
<accession>A0A8J6P6U0</accession>
<dbReference type="AlphaFoldDB" id="A0A8J6P6U0"/>
<dbReference type="CDD" id="cd00038">
    <property type="entry name" value="CAP_ED"/>
    <property type="match status" value="1"/>
</dbReference>
<dbReference type="RefSeq" id="WP_163492485.1">
    <property type="nucleotide sequence ID" value="NZ_JACVEL010000006.1"/>
</dbReference>
<name>A0A8J6P6U0_9FLAO</name>
<dbReference type="Pfam" id="PF00027">
    <property type="entry name" value="cNMP_binding"/>
    <property type="match status" value="1"/>
</dbReference>
<dbReference type="InterPro" id="IPR050397">
    <property type="entry name" value="Env_Response_Regulators"/>
</dbReference>
<dbReference type="Proteomes" id="UP000652681">
    <property type="component" value="Unassembled WGS sequence"/>
</dbReference>